<feature type="region of interest" description="Disordered" evidence="1">
    <location>
        <begin position="1"/>
        <end position="22"/>
    </location>
</feature>
<dbReference type="Proteomes" id="UP001231189">
    <property type="component" value="Unassembled WGS sequence"/>
</dbReference>
<feature type="region of interest" description="Disordered" evidence="1">
    <location>
        <begin position="342"/>
        <end position="369"/>
    </location>
</feature>
<feature type="compositionally biased region" description="Basic and acidic residues" evidence="1">
    <location>
        <begin position="342"/>
        <end position="357"/>
    </location>
</feature>
<evidence type="ECO:0000256" key="1">
    <source>
        <dbReference type="SAM" id="MobiDB-lite"/>
    </source>
</evidence>
<dbReference type="AlphaFoldDB" id="A0AAD8RS35"/>
<dbReference type="EMBL" id="JAUUTY010000005">
    <property type="protein sequence ID" value="KAK1630838.1"/>
    <property type="molecule type" value="Genomic_DNA"/>
</dbReference>
<dbReference type="PANTHER" id="PTHR31286:SF166">
    <property type="entry name" value="OS01G0177800 PROTEIN"/>
    <property type="match status" value="1"/>
</dbReference>
<feature type="region of interest" description="Disordered" evidence="1">
    <location>
        <begin position="756"/>
        <end position="796"/>
    </location>
</feature>
<evidence type="ECO:0000313" key="3">
    <source>
        <dbReference type="Proteomes" id="UP001231189"/>
    </source>
</evidence>
<reference evidence="2" key="1">
    <citation type="submission" date="2023-07" db="EMBL/GenBank/DDBJ databases">
        <title>A chromosome-level genome assembly of Lolium multiflorum.</title>
        <authorList>
            <person name="Chen Y."/>
            <person name="Copetti D."/>
            <person name="Kolliker R."/>
            <person name="Studer B."/>
        </authorList>
    </citation>
    <scope>NUCLEOTIDE SEQUENCE</scope>
    <source>
        <strain evidence="2">02402/16</strain>
        <tissue evidence="2">Leaf</tissue>
    </source>
</reference>
<gene>
    <name evidence="2" type="ORF">QYE76_005153</name>
</gene>
<comment type="caution">
    <text evidence="2">The sequence shown here is derived from an EMBL/GenBank/DDBJ whole genome shotgun (WGS) entry which is preliminary data.</text>
</comment>
<organism evidence="2 3">
    <name type="scientific">Lolium multiflorum</name>
    <name type="common">Italian ryegrass</name>
    <name type="synonym">Lolium perenne subsp. multiflorum</name>
    <dbReference type="NCBI Taxonomy" id="4521"/>
    <lineage>
        <taxon>Eukaryota</taxon>
        <taxon>Viridiplantae</taxon>
        <taxon>Streptophyta</taxon>
        <taxon>Embryophyta</taxon>
        <taxon>Tracheophyta</taxon>
        <taxon>Spermatophyta</taxon>
        <taxon>Magnoliopsida</taxon>
        <taxon>Liliopsida</taxon>
        <taxon>Poales</taxon>
        <taxon>Poaceae</taxon>
        <taxon>BOP clade</taxon>
        <taxon>Pooideae</taxon>
        <taxon>Poodae</taxon>
        <taxon>Poeae</taxon>
        <taxon>Poeae Chloroplast Group 2 (Poeae type)</taxon>
        <taxon>Loliodinae</taxon>
        <taxon>Loliinae</taxon>
        <taxon>Lolium</taxon>
    </lineage>
</organism>
<dbReference type="PANTHER" id="PTHR31286">
    <property type="entry name" value="GLYCINE-RICH CELL WALL STRUCTURAL PROTEIN 1.8-LIKE"/>
    <property type="match status" value="1"/>
</dbReference>
<feature type="region of interest" description="Disordered" evidence="1">
    <location>
        <begin position="654"/>
        <end position="712"/>
    </location>
</feature>
<keyword evidence="3" id="KW-1185">Reference proteome</keyword>
<protein>
    <recommendedName>
        <fullName evidence="4">DUF4283 domain-containing protein</fullName>
    </recommendedName>
</protein>
<feature type="region of interest" description="Disordered" evidence="1">
    <location>
        <begin position="312"/>
        <end position="331"/>
    </location>
</feature>
<feature type="compositionally biased region" description="Polar residues" evidence="1">
    <location>
        <begin position="666"/>
        <end position="679"/>
    </location>
</feature>
<feature type="compositionally biased region" description="Polar residues" evidence="1">
    <location>
        <begin position="314"/>
        <end position="331"/>
    </location>
</feature>
<feature type="region of interest" description="Disordered" evidence="1">
    <location>
        <begin position="544"/>
        <end position="592"/>
    </location>
</feature>
<dbReference type="InterPro" id="IPR040256">
    <property type="entry name" value="At4g02000-like"/>
</dbReference>
<evidence type="ECO:0008006" key="4">
    <source>
        <dbReference type="Google" id="ProtNLM"/>
    </source>
</evidence>
<evidence type="ECO:0000313" key="2">
    <source>
        <dbReference type="EMBL" id="KAK1630838.1"/>
    </source>
</evidence>
<accession>A0AAD8RS35</accession>
<proteinExistence type="predicted"/>
<feature type="compositionally biased region" description="Polar residues" evidence="1">
    <location>
        <begin position="766"/>
        <end position="782"/>
    </location>
</feature>
<name>A0AAD8RS35_LOLMU</name>
<sequence length="860" mass="92009">MDKQLLPPAGARERDQVPHTPPVLEVPEIPLLSVGLQAMSLADQGQQQQSNEEEQEKYTLILKIACSGGAPKIISLNSVQQAMTRAWRSNFYKVTQVNQFIFKAHFISFEAIMFVFTRQPWTVGSDVMMIEFESPGKDIQKGDYKFEFIYVNVRAYGIPKKYRSFKILKDILNLVGTPSEFHELRQVMLESRSDYIWGIAKIRVSAPIYDQVKLLYSVNEVGFTYLSYEKIGRICLFCGVMFHTVGNCHLRQKIVASKIQSGQADQAQQVPFQRYGSWIVEPADIPSSVAAQGQGCNTSFNNYQIPQIGRFQGVSESNPSGQRANEESNAAVTRRRLQFHEKSSAMAEEQRQEERTVHPPNYIDGGNQREGSALISDRLHGGRVGGTVDATLITGQSMLQNYPGGNDISGGPGTVMQQGQLSPADSLGLTSLPYPLEEEAHILENLGRTVGHSLLLGQQQQQHSTDKMGMPGQNNRIFGPSSSTPDTIHQHDHTGALGLMNEPLQFANTYQIPQATSSANLHSAMDPSAQMSTVAPPNSHRYIQPNPAIPIPNPQLSPGKSPPKRLGASLDLPLSPAPKRAATAQGQDGQGRGADLKAMQIPVGGAGGAQGKILFTQAPPPAVGASSVSGVGRDGGGGNGALSAAAVLAEHEPGRGGGILGARPSNAASSTPNPNPAFSTTRGRTRRRPSGWDIQENANTGAGHGAVGFTYHKPGSSTWRRVRKPEEMAMGSLGGRGAASSLGILGAGSNCPSPALSSVDGGAGNDTWQLHTPSPSQSVASQDSRHGGFSPPPMARDYYVGLDDRLGYCATEGQENVQGQVQLGTSSDAPTRVVCDDSGRASMDMDLEAAAPALKAPRAP</sequence>